<dbReference type="InterPro" id="IPR018934">
    <property type="entry name" value="RIO_dom"/>
</dbReference>
<evidence type="ECO:0000256" key="10">
    <source>
        <dbReference type="ARBA" id="ARBA00048679"/>
    </source>
</evidence>
<dbReference type="PROSITE" id="PS00109">
    <property type="entry name" value="PROTEIN_KINASE_TYR"/>
    <property type="match status" value="1"/>
</dbReference>
<dbReference type="Proteomes" id="UP000192758">
    <property type="component" value="Unassembled WGS sequence"/>
</dbReference>
<dbReference type="InterPro" id="IPR000719">
    <property type="entry name" value="Prot_kinase_dom"/>
</dbReference>
<feature type="domain" description="Protein kinase" evidence="11">
    <location>
        <begin position="23"/>
        <end position="247"/>
    </location>
</feature>
<sequence>MDNCEIKNKENKNYKEKYDKINIEGCSIISTGAEAVVYENTKNNDFLFPTVIKKRISKTYRIAELDKNIRKTRTKKEVKFINKIEELKNKQKLYINLPKLVKYDNSAIEMQKIEGITVKEAINRLENINAMSSIHEILKTCGLFIYELHKNNIIHGDLTTMNFMIKETEFHNDLSVNSIRNNLFMLDFGLAQNTCKVEDKATDIFTFEKAIECVHKDEYTKYIYEGYILDKETKNKLSEITKRGRKK</sequence>
<evidence type="ECO:0000256" key="7">
    <source>
        <dbReference type="ARBA" id="ARBA00022777"/>
    </source>
</evidence>
<evidence type="ECO:0000256" key="6">
    <source>
        <dbReference type="ARBA" id="ARBA00022741"/>
    </source>
</evidence>
<keyword evidence="5" id="KW-0819">tRNA processing</keyword>
<dbReference type="PANTHER" id="PTHR12209:SF0">
    <property type="entry name" value="EKC_KEOPS COMPLEX SUBUNIT TP53RK"/>
    <property type="match status" value="1"/>
</dbReference>
<dbReference type="EMBL" id="MNPJ01000023">
    <property type="protein sequence ID" value="OQS54018.1"/>
    <property type="molecule type" value="Genomic_DNA"/>
</dbReference>
<evidence type="ECO:0000256" key="9">
    <source>
        <dbReference type="ARBA" id="ARBA00047899"/>
    </source>
</evidence>
<dbReference type="InterPro" id="IPR011009">
    <property type="entry name" value="Kinase-like_dom_sf"/>
</dbReference>
<evidence type="ECO:0000313" key="12">
    <source>
        <dbReference type="EMBL" id="OQS54018.1"/>
    </source>
</evidence>
<dbReference type="Gene3D" id="3.30.200.20">
    <property type="entry name" value="Phosphorylase Kinase, domain 1"/>
    <property type="match status" value="1"/>
</dbReference>
<dbReference type="PANTHER" id="PTHR12209">
    <property type="entry name" value="NON-SPECIFIC SERINE/THREONINE PROTEIN KINASE"/>
    <property type="match status" value="1"/>
</dbReference>
<dbReference type="AlphaFoldDB" id="A0A1W0E460"/>
<dbReference type="GO" id="GO:0008033">
    <property type="term" value="P:tRNA processing"/>
    <property type="evidence" value="ECO:0007669"/>
    <property type="project" value="UniProtKB-KW"/>
</dbReference>
<evidence type="ECO:0000256" key="2">
    <source>
        <dbReference type="ARBA" id="ARBA00012513"/>
    </source>
</evidence>
<dbReference type="STRING" id="646526.A0A1W0E460"/>
<dbReference type="Gene3D" id="1.10.510.10">
    <property type="entry name" value="Transferase(Phosphotransferase) domain 1"/>
    <property type="match status" value="1"/>
</dbReference>
<dbReference type="GO" id="GO:0004674">
    <property type="term" value="F:protein serine/threonine kinase activity"/>
    <property type="evidence" value="ECO:0007669"/>
    <property type="project" value="UniProtKB-KW"/>
</dbReference>
<comment type="catalytic activity">
    <reaction evidence="9">
        <text>L-threonyl-[protein] + ATP = O-phospho-L-threonyl-[protein] + ADP + H(+)</text>
        <dbReference type="Rhea" id="RHEA:46608"/>
        <dbReference type="Rhea" id="RHEA-COMP:11060"/>
        <dbReference type="Rhea" id="RHEA-COMP:11605"/>
        <dbReference type="ChEBI" id="CHEBI:15378"/>
        <dbReference type="ChEBI" id="CHEBI:30013"/>
        <dbReference type="ChEBI" id="CHEBI:30616"/>
        <dbReference type="ChEBI" id="CHEBI:61977"/>
        <dbReference type="ChEBI" id="CHEBI:456216"/>
        <dbReference type="EC" id="2.7.11.1"/>
    </reaction>
</comment>
<dbReference type="InterPro" id="IPR008266">
    <property type="entry name" value="Tyr_kinase_AS"/>
</dbReference>
<keyword evidence="4" id="KW-0808">Transferase</keyword>
<evidence type="ECO:0000256" key="3">
    <source>
        <dbReference type="ARBA" id="ARBA00022527"/>
    </source>
</evidence>
<keyword evidence="13" id="KW-1185">Reference proteome</keyword>
<proteinExistence type="inferred from homology"/>
<comment type="similarity">
    <text evidence="1">Belongs to the protein kinase superfamily. BUD32 family.</text>
</comment>
<keyword evidence="8" id="KW-0067">ATP-binding</keyword>
<evidence type="ECO:0000256" key="4">
    <source>
        <dbReference type="ARBA" id="ARBA00022679"/>
    </source>
</evidence>
<keyword evidence="3" id="KW-0723">Serine/threonine-protein kinase</keyword>
<evidence type="ECO:0000256" key="1">
    <source>
        <dbReference type="ARBA" id="ARBA00010630"/>
    </source>
</evidence>
<gene>
    <name evidence="12" type="primary">BUD32</name>
    <name evidence="12" type="ORF">EHP00_501</name>
</gene>
<dbReference type="InterPro" id="IPR022495">
    <property type="entry name" value="Bud32"/>
</dbReference>
<evidence type="ECO:0000259" key="11">
    <source>
        <dbReference type="PROSITE" id="PS50011"/>
    </source>
</evidence>
<evidence type="ECO:0000256" key="8">
    <source>
        <dbReference type="ARBA" id="ARBA00022840"/>
    </source>
</evidence>
<comment type="caution">
    <text evidence="12">The sequence shown here is derived from an EMBL/GenBank/DDBJ whole genome shotgun (WGS) entry which is preliminary data.</text>
</comment>
<dbReference type="SUPFAM" id="SSF56112">
    <property type="entry name" value="Protein kinase-like (PK-like)"/>
    <property type="match status" value="1"/>
</dbReference>
<dbReference type="VEuPathDB" id="MicrosporidiaDB:EHP00_501"/>
<reference evidence="12 13" key="1">
    <citation type="journal article" date="2017" name="Environ. Microbiol.">
        <title>Decay of the glycolytic pathway and adaptation to intranuclear parasitism within Enterocytozoonidae microsporidia.</title>
        <authorList>
            <person name="Wiredu Boakye D."/>
            <person name="Jaroenlak P."/>
            <person name="Prachumwat A."/>
            <person name="Williams T.A."/>
            <person name="Bateman K.S."/>
            <person name="Itsathitphaisarn O."/>
            <person name="Sritunyalucksana K."/>
            <person name="Paszkiewicz K.H."/>
            <person name="Moore K.A."/>
            <person name="Stentiford G.D."/>
            <person name="Williams B.A."/>
        </authorList>
    </citation>
    <scope>NUCLEOTIDE SEQUENCE [LARGE SCALE GENOMIC DNA]</scope>
    <source>
        <strain evidence="12 13">TH1</strain>
    </source>
</reference>
<dbReference type="OrthoDB" id="3399at2759"/>
<protein>
    <recommendedName>
        <fullName evidence="2">non-specific serine/threonine protein kinase</fullName>
        <ecNumber evidence="2">2.7.11.1</ecNumber>
    </recommendedName>
</protein>
<dbReference type="Pfam" id="PF01163">
    <property type="entry name" value="RIO1"/>
    <property type="match status" value="1"/>
</dbReference>
<accession>A0A1W0E460</accession>
<keyword evidence="7" id="KW-0418">Kinase</keyword>
<organism evidence="12 13">
    <name type="scientific">Ecytonucleospora hepatopenaei</name>
    <dbReference type="NCBI Taxonomy" id="646526"/>
    <lineage>
        <taxon>Eukaryota</taxon>
        <taxon>Fungi</taxon>
        <taxon>Fungi incertae sedis</taxon>
        <taxon>Microsporidia</taxon>
        <taxon>Enterocytozoonidae</taxon>
        <taxon>Ecytonucleospora</taxon>
    </lineage>
</organism>
<evidence type="ECO:0000256" key="5">
    <source>
        <dbReference type="ARBA" id="ARBA00022694"/>
    </source>
</evidence>
<dbReference type="GO" id="GO:0005829">
    <property type="term" value="C:cytosol"/>
    <property type="evidence" value="ECO:0007669"/>
    <property type="project" value="TreeGrafter"/>
</dbReference>
<dbReference type="GO" id="GO:0005524">
    <property type="term" value="F:ATP binding"/>
    <property type="evidence" value="ECO:0007669"/>
    <property type="project" value="UniProtKB-KW"/>
</dbReference>
<dbReference type="NCBIfam" id="TIGR03724">
    <property type="entry name" value="arch_bud32"/>
    <property type="match status" value="1"/>
</dbReference>
<dbReference type="EC" id="2.7.11.1" evidence="2"/>
<comment type="catalytic activity">
    <reaction evidence="10">
        <text>L-seryl-[protein] + ATP = O-phospho-L-seryl-[protein] + ADP + H(+)</text>
        <dbReference type="Rhea" id="RHEA:17989"/>
        <dbReference type="Rhea" id="RHEA-COMP:9863"/>
        <dbReference type="Rhea" id="RHEA-COMP:11604"/>
        <dbReference type="ChEBI" id="CHEBI:15378"/>
        <dbReference type="ChEBI" id="CHEBI:29999"/>
        <dbReference type="ChEBI" id="CHEBI:30616"/>
        <dbReference type="ChEBI" id="CHEBI:83421"/>
        <dbReference type="ChEBI" id="CHEBI:456216"/>
        <dbReference type="EC" id="2.7.11.1"/>
    </reaction>
</comment>
<evidence type="ECO:0000313" key="13">
    <source>
        <dbReference type="Proteomes" id="UP000192758"/>
    </source>
</evidence>
<dbReference type="PROSITE" id="PS50011">
    <property type="entry name" value="PROTEIN_KINASE_DOM"/>
    <property type="match status" value="1"/>
</dbReference>
<keyword evidence="6" id="KW-0547">Nucleotide-binding</keyword>
<name>A0A1W0E460_9MICR</name>